<dbReference type="InParanoid" id="A0A0D8JSU0"/>
<sequence length="106" mass="11832">MSAREPSVNLQSCRNTAQGLRANPLSTAAPLLYLLSCVNRKEKTMVSRLILLLPSSISTFCGSIIRCIGFASATSYKKRVCESSVTNTTRTRARHVFQYQRYIITL</sequence>
<gene>
    <name evidence="1" type="ORF">CIMG_10727</name>
</gene>
<dbReference type="Proteomes" id="UP000001261">
    <property type="component" value="Unassembled WGS sequence"/>
</dbReference>
<reference evidence="2" key="1">
    <citation type="journal article" date="2009" name="Genome Res.">
        <title>Comparative genomic analyses of the human fungal pathogens Coccidioides and their relatives.</title>
        <authorList>
            <person name="Sharpton T.J."/>
            <person name="Stajich J.E."/>
            <person name="Rounsley S.D."/>
            <person name="Gardner M.J."/>
            <person name="Wortman J.R."/>
            <person name="Jordar V.S."/>
            <person name="Maiti R."/>
            <person name="Kodira C.D."/>
            <person name="Neafsey D.E."/>
            <person name="Zeng Q."/>
            <person name="Hung C.-Y."/>
            <person name="McMahan C."/>
            <person name="Muszewska A."/>
            <person name="Grynberg M."/>
            <person name="Mandel M.A."/>
            <person name="Kellner E.M."/>
            <person name="Barker B.M."/>
            <person name="Galgiani J.N."/>
            <person name="Orbach M.J."/>
            <person name="Kirkland T.N."/>
            <person name="Cole G.T."/>
            <person name="Henn M.R."/>
            <person name="Birren B.W."/>
            <person name="Taylor J.W."/>
        </authorList>
    </citation>
    <scope>NUCLEOTIDE SEQUENCE [LARGE SCALE GENOMIC DNA]</scope>
    <source>
        <strain evidence="2">RS</strain>
    </source>
</reference>
<evidence type="ECO:0000313" key="2">
    <source>
        <dbReference type="Proteomes" id="UP000001261"/>
    </source>
</evidence>
<keyword evidence="2" id="KW-1185">Reference proteome</keyword>
<dbReference type="AlphaFoldDB" id="A0A0D8JSU0"/>
<dbReference type="EMBL" id="GG704911">
    <property type="protein sequence ID" value="KJF60179.1"/>
    <property type="molecule type" value="Genomic_DNA"/>
</dbReference>
<dbReference type="OMA" id="IRCIGFA"/>
<accession>A0A0D8JSU0</accession>
<reference evidence="2" key="2">
    <citation type="journal article" date="2010" name="Genome Res.">
        <title>Population genomic sequencing of Coccidioides fungi reveals recent hybridization and transposon control.</title>
        <authorList>
            <person name="Neafsey D.E."/>
            <person name="Barker B.M."/>
            <person name="Sharpton T.J."/>
            <person name="Stajich J.E."/>
            <person name="Park D.J."/>
            <person name="Whiston E."/>
            <person name="Hung C.-Y."/>
            <person name="McMahan C."/>
            <person name="White J."/>
            <person name="Sykes S."/>
            <person name="Heiman D."/>
            <person name="Young S."/>
            <person name="Zeng Q."/>
            <person name="Abouelleil A."/>
            <person name="Aftuck L."/>
            <person name="Bessette D."/>
            <person name="Brown A."/>
            <person name="FitzGerald M."/>
            <person name="Lui A."/>
            <person name="Macdonald J.P."/>
            <person name="Priest M."/>
            <person name="Orbach M.J."/>
            <person name="Galgiani J.N."/>
            <person name="Kirkland T.N."/>
            <person name="Cole G.T."/>
            <person name="Birren B.W."/>
            <person name="Henn M.R."/>
            <person name="Taylor J.W."/>
            <person name="Rounsley S.D."/>
        </authorList>
    </citation>
    <scope>GENOME REANNOTATION</scope>
    <source>
        <strain evidence="2">RS</strain>
    </source>
</reference>
<dbReference type="GeneID" id="24163412"/>
<protein>
    <submittedName>
        <fullName evidence="1">Uncharacterized protein</fullName>
    </submittedName>
</protein>
<proteinExistence type="predicted"/>
<dbReference type="RefSeq" id="XP_012214304.1">
    <property type="nucleotide sequence ID" value="XM_012358881.1"/>
</dbReference>
<organism evidence="1 2">
    <name type="scientific">Coccidioides immitis (strain RS)</name>
    <name type="common">Valley fever fungus</name>
    <dbReference type="NCBI Taxonomy" id="246410"/>
    <lineage>
        <taxon>Eukaryota</taxon>
        <taxon>Fungi</taxon>
        <taxon>Dikarya</taxon>
        <taxon>Ascomycota</taxon>
        <taxon>Pezizomycotina</taxon>
        <taxon>Eurotiomycetes</taxon>
        <taxon>Eurotiomycetidae</taxon>
        <taxon>Onygenales</taxon>
        <taxon>Onygenaceae</taxon>
        <taxon>Coccidioides</taxon>
    </lineage>
</organism>
<evidence type="ECO:0000313" key="1">
    <source>
        <dbReference type="EMBL" id="KJF60179.1"/>
    </source>
</evidence>
<dbReference type="VEuPathDB" id="FungiDB:CIMG_10727"/>
<dbReference type="KEGG" id="cim:CIMG_10727"/>
<name>A0A0D8JSU0_COCIM</name>